<protein>
    <recommendedName>
        <fullName evidence="3">CCHC-type domain-containing protein</fullName>
    </recommendedName>
</protein>
<comment type="caution">
    <text evidence="1">The sequence shown here is derived from an EMBL/GenBank/DDBJ whole genome shotgun (WGS) entry which is preliminary data.</text>
</comment>
<reference evidence="1" key="1">
    <citation type="submission" date="2018-11" db="EMBL/GenBank/DDBJ databases">
        <authorList>
            <person name="Alioto T."/>
            <person name="Alioto T."/>
        </authorList>
    </citation>
    <scope>NUCLEOTIDE SEQUENCE</scope>
</reference>
<dbReference type="AlphaFoldDB" id="A0A8B6FUM3"/>
<keyword evidence="2" id="KW-1185">Reference proteome</keyword>
<dbReference type="SUPFAM" id="SSF57756">
    <property type="entry name" value="Retrovirus zinc finger-like domains"/>
    <property type="match status" value="1"/>
</dbReference>
<accession>A0A8B6FUM3</accession>
<evidence type="ECO:0000313" key="1">
    <source>
        <dbReference type="EMBL" id="VDI55516.1"/>
    </source>
</evidence>
<evidence type="ECO:0008006" key="3">
    <source>
        <dbReference type="Google" id="ProtNLM"/>
    </source>
</evidence>
<dbReference type="GO" id="GO:0003676">
    <property type="term" value="F:nucleic acid binding"/>
    <property type="evidence" value="ECO:0007669"/>
    <property type="project" value="InterPro"/>
</dbReference>
<gene>
    <name evidence="1" type="ORF">MGAL_10B015742</name>
</gene>
<dbReference type="OrthoDB" id="6154445at2759"/>
<dbReference type="Proteomes" id="UP000596742">
    <property type="component" value="Unassembled WGS sequence"/>
</dbReference>
<organism evidence="1 2">
    <name type="scientific">Mytilus galloprovincialis</name>
    <name type="common">Mediterranean mussel</name>
    <dbReference type="NCBI Taxonomy" id="29158"/>
    <lineage>
        <taxon>Eukaryota</taxon>
        <taxon>Metazoa</taxon>
        <taxon>Spiralia</taxon>
        <taxon>Lophotrochozoa</taxon>
        <taxon>Mollusca</taxon>
        <taxon>Bivalvia</taxon>
        <taxon>Autobranchia</taxon>
        <taxon>Pteriomorphia</taxon>
        <taxon>Mytilida</taxon>
        <taxon>Mytiloidea</taxon>
        <taxon>Mytilidae</taxon>
        <taxon>Mytilinae</taxon>
        <taxon>Mytilus</taxon>
    </lineage>
</organism>
<sequence>MDPENPTPLEESPDVSLQDIFRAVKQQDDLKNEVHGFNLAVVSQVKKLKVDNEYHWKYEGNKVEHTLSSEFVEDLNEVIWAIEHCKLDYARETVVGVIDKLKKPKFQQQPFREPQSGWYSGFPLYSNMPSTSGSQPRVQQGACYGCGSNQHWRNRCPFNPKAVGKPKTE</sequence>
<dbReference type="GO" id="GO:0008270">
    <property type="term" value="F:zinc ion binding"/>
    <property type="evidence" value="ECO:0007669"/>
    <property type="project" value="InterPro"/>
</dbReference>
<proteinExistence type="predicted"/>
<name>A0A8B6FUM3_MYTGA</name>
<dbReference type="EMBL" id="UYJE01007509">
    <property type="protein sequence ID" value="VDI55516.1"/>
    <property type="molecule type" value="Genomic_DNA"/>
</dbReference>
<dbReference type="InterPro" id="IPR036875">
    <property type="entry name" value="Znf_CCHC_sf"/>
</dbReference>
<evidence type="ECO:0000313" key="2">
    <source>
        <dbReference type="Proteomes" id="UP000596742"/>
    </source>
</evidence>